<reference evidence="3 4" key="1">
    <citation type="submission" date="2019-01" db="EMBL/GenBank/DDBJ databases">
        <title>Bacillus sp. M5HDSG1-1, whole genome shotgun sequence.</title>
        <authorList>
            <person name="Tuo L."/>
        </authorList>
    </citation>
    <scope>NUCLEOTIDE SEQUENCE [LARGE SCALE GENOMIC DNA]</scope>
    <source>
        <strain evidence="3 4">M5HDSG1-1</strain>
    </source>
</reference>
<sequence length="92" mass="10612">MKKHIDEDNNLHISFGSLAIILKDKYQLVYTINDILIGLLFLLGTIFNMLLGWKVLGAVMYICGSVLLLIRPAIRICRLLGVRRLNKEKTWR</sequence>
<evidence type="ECO:0000313" key="3">
    <source>
        <dbReference type="EMBL" id="RVT65470.1"/>
    </source>
</evidence>
<organism evidence="3 4">
    <name type="scientific">Niallia taxi</name>
    <dbReference type="NCBI Taxonomy" id="2499688"/>
    <lineage>
        <taxon>Bacteria</taxon>
        <taxon>Bacillati</taxon>
        <taxon>Bacillota</taxon>
        <taxon>Bacilli</taxon>
        <taxon>Bacillales</taxon>
        <taxon>Bacillaceae</taxon>
        <taxon>Niallia</taxon>
    </lineage>
</organism>
<accession>A0A3S2W5V2</accession>
<evidence type="ECO:0000259" key="2">
    <source>
        <dbReference type="Pfam" id="PF14145"/>
    </source>
</evidence>
<dbReference type="GeneID" id="87616526"/>
<comment type="caution">
    <text evidence="3">The sequence shown here is derived from an EMBL/GenBank/DDBJ whole genome shotgun (WGS) entry which is preliminary data.</text>
</comment>
<dbReference type="Pfam" id="PF14145">
    <property type="entry name" value="YrhK"/>
    <property type="match status" value="1"/>
</dbReference>
<keyword evidence="4" id="KW-1185">Reference proteome</keyword>
<keyword evidence="1" id="KW-1133">Transmembrane helix</keyword>
<evidence type="ECO:0000313" key="4">
    <source>
        <dbReference type="Proteomes" id="UP000288024"/>
    </source>
</evidence>
<gene>
    <name evidence="3" type="ORF">EM808_08210</name>
</gene>
<keyword evidence="1" id="KW-0812">Transmembrane</keyword>
<keyword evidence="1" id="KW-0472">Membrane</keyword>
<dbReference type="AlphaFoldDB" id="A0A3S2W5V2"/>
<dbReference type="Proteomes" id="UP000288024">
    <property type="component" value="Unassembled WGS sequence"/>
</dbReference>
<feature type="transmembrane region" description="Helical" evidence="1">
    <location>
        <begin position="28"/>
        <end position="49"/>
    </location>
</feature>
<evidence type="ECO:0000256" key="1">
    <source>
        <dbReference type="SAM" id="Phobius"/>
    </source>
</evidence>
<protein>
    <recommendedName>
        <fullName evidence="2">YrhK domain-containing protein</fullName>
    </recommendedName>
</protein>
<dbReference type="EMBL" id="RZTZ01000002">
    <property type="protein sequence ID" value="RVT65470.1"/>
    <property type="molecule type" value="Genomic_DNA"/>
</dbReference>
<name>A0A3S2W5V2_9BACI</name>
<proteinExistence type="predicted"/>
<feature type="transmembrane region" description="Helical" evidence="1">
    <location>
        <begin position="55"/>
        <end position="74"/>
    </location>
</feature>
<feature type="domain" description="YrhK" evidence="2">
    <location>
        <begin position="25"/>
        <end position="78"/>
    </location>
</feature>
<dbReference type="InterPro" id="IPR025424">
    <property type="entry name" value="YrhK_domain"/>
</dbReference>
<dbReference type="RefSeq" id="WP_127737687.1">
    <property type="nucleotide sequence ID" value="NZ_CAJCKN010000049.1"/>
</dbReference>